<reference evidence="2 3" key="1">
    <citation type="submission" date="2020-03" db="EMBL/GenBank/DDBJ databases">
        <title>Dissostichus mawsoni Genome sequencing and assembly.</title>
        <authorList>
            <person name="Park H."/>
        </authorList>
    </citation>
    <scope>NUCLEOTIDE SEQUENCE [LARGE SCALE GENOMIC DNA]</scope>
    <source>
        <strain evidence="2">DM0001</strain>
        <tissue evidence="2">Muscle</tissue>
    </source>
</reference>
<evidence type="ECO:0000313" key="2">
    <source>
        <dbReference type="EMBL" id="KAF3851452.1"/>
    </source>
</evidence>
<dbReference type="EMBL" id="JAAKFY010000010">
    <property type="protein sequence ID" value="KAF3851452.1"/>
    <property type="molecule type" value="Genomic_DNA"/>
</dbReference>
<dbReference type="Proteomes" id="UP000518266">
    <property type="component" value="Unassembled WGS sequence"/>
</dbReference>
<accession>A0A7J5YPH3</accession>
<keyword evidence="3" id="KW-1185">Reference proteome</keyword>
<evidence type="ECO:0000256" key="1">
    <source>
        <dbReference type="SAM" id="MobiDB-lite"/>
    </source>
</evidence>
<name>A0A7J5YPH3_DISMA</name>
<comment type="caution">
    <text evidence="2">The sequence shown here is derived from an EMBL/GenBank/DDBJ whole genome shotgun (WGS) entry which is preliminary data.</text>
</comment>
<dbReference type="AlphaFoldDB" id="A0A7J5YPH3"/>
<gene>
    <name evidence="2" type="ORF">F7725_013224</name>
</gene>
<feature type="region of interest" description="Disordered" evidence="1">
    <location>
        <begin position="14"/>
        <end position="38"/>
    </location>
</feature>
<proteinExistence type="predicted"/>
<feature type="compositionally biased region" description="Low complexity" evidence="1">
    <location>
        <begin position="19"/>
        <end position="32"/>
    </location>
</feature>
<sequence length="90" mass="9938">MNSQVVQLMETRYRWQPNSSTTTMEKTPTTPSAASRNPFTLNHCSQVRVGVMPDLEDKNKCSGGHSQNEIATGTKRPWVSLAGAVWEESG</sequence>
<evidence type="ECO:0000313" key="3">
    <source>
        <dbReference type="Proteomes" id="UP000518266"/>
    </source>
</evidence>
<protein>
    <submittedName>
        <fullName evidence="2">Uncharacterized protein</fullName>
    </submittedName>
</protein>
<organism evidence="2 3">
    <name type="scientific">Dissostichus mawsoni</name>
    <name type="common">Antarctic cod</name>
    <dbReference type="NCBI Taxonomy" id="36200"/>
    <lineage>
        <taxon>Eukaryota</taxon>
        <taxon>Metazoa</taxon>
        <taxon>Chordata</taxon>
        <taxon>Craniata</taxon>
        <taxon>Vertebrata</taxon>
        <taxon>Euteleostomi</taxon>
        <taxon>Actinopterygii</taxon>
        <taxon>Neopterygii</taxon>
        <taxon>Teleostei</taxon>
        <taxon>Neoteleostei</taxon>
        <taxon>Acanthomorphata</taxon>
        <taxon>Eupercaria</taxon>
        <taxon>Perciformes</taxon>
        <taxon>Notothenioidei</taxon>
        <taxon>Nototheniidae</taxon>
        <taxon>Dissostichus</taxon>
    </lineage>
</organism>